<protein>
    <submittedName>
        <fullName evidence="1">Pentatricopeptide repeat-containing protein</fullName>
    </submittedName>
</protein>
<reference evidence="1 2" key="1">
    <citation type="journal article" date="2023" name="Science">
        <title>Complex scaffold remodeling in plant triterpene biosynthesis.</title>
        <authorList>
            <person name="De La Pena R."/>
            <person name="Hodgson H."/>
            <person name="Liu J.C."/>
            <person name="Stephenson M.J."/>
            <person name="Martin A.C."/>
            <person name="Owen C."/>
            <person name="Harkess A."/>
            <person name="Leebens-Mack J."/>
            <person name="Jimenez L.E."/>
            <person name="Osbourn A."/>
            <person name="Sattely E.S."/>
        </authorList>
    </citation>
    <scope>NUCLEOTIDE SEQUENCE [LARGE SCALE GENOMIC DNA]</scope>
    <source>
        <strain evidence="2">cv. JPN11</strain>
        <tissue evidence="1">Leaf</tissue>
    </source>
</reference>
<dbReference type="EMBL" id="CM051394">
    <property type="protein sequence ID" value="KAJ4727828.1"/>
    <property type="molecule type" value="Genomic_DNA"/>
</dbReference>
<evidence type="ECO:0000313" key="1">
    <source>
        <dbReference type="EMBL" id="KAJ4727828.1"/>
    </source>
</evidence>
<gene>
    <name evidence="1" type="ORF">OWV82_000866</name>
</gene>
<dbReference type="Proteomes" id="UP001164539">
    <property type="component" value="Chromosome 1"/>
</dbReference>
<name>A0ACC1YXB3_MELAZ</name>
<comment type="caution">
    <text evidence="1">The sequence shown here is derived from an EMBL/GenBank/DDBJ whole genome shotgun (WGS) entry which is preliminary data.</text>
</comment>
<organism evidence="1 2">
    <name type="scientific">Melia azedarach</name>
    <name type="common">Chinaberry tree</name>
    <dbReference type="NCBI Taxonomy" id="155640"/>
    <lineage>
        <taxon>Eukaryota</taxon>
        <taxon>Viridiplantae</taxon>
        <taxon>Streptophyta</taxon>
        <taxon>Embryophyta</taxon>
        <taxon>Tracheophyta</taxon>
        <taxon>Spermatophyta</taxon>
        <taxon>Magnoliopsida</taxon>
        <taxon>eudicotyledons</taxon>
        <taxon>Gunneridae</taxon>
        <taxon>Pentapetalae</taxon>
        <taxon>rosids</taxon>
        <taxon>malvids</taxon>
        <taxon>Sapindales</taxon>
        <taxon>Meliaceae</taxon>
        <taxon>Melia</taxon>
    </lineage>
</organism>
<evidence type="ECO:0000313" key="2">
    <source>
        <dbReference type="Proteomes" id="UP001164539"/>
    </source>
</evidence>
<accession>A0ACC1YXB3</accession>
<sequence length="747" mass="83257">MHLGRPKIAMSARHTSVAEEALQDVIRFAKDDKTLDNILLNFETKLCGSDDYTFLLRELGNRGEWSKAIQCFDFAVKRERKKNEQGKLASAMISILGRLGKVDLAKNIFETALNEGYGNTVYAFSALISAYGRSGYCHEAIRVFDSMRRYNLKPNLVTYNAVIDACGKGGVDFRHVVEIFDDMLKNGVQPDRITFNSLLAVCSRGGLWEAARNLFSEMVNRGIDQDIFTYNTLLDAICKGGQMDLAFEIMAEMPAKNILPNVVTYSTMIDGYAKAGRLDDALNMFNEMKFLGIGLDRVSYNTVLSIYAKLGRFEEALDVCKEMEGSGIRKDAVTYNALLGGYGKQGKYNEVRRIFEEMKVDRVSPNLLTYSTLIDVYSKGGLYKEAMEVFREFKRAGLKADVVLYSALIDALCKNGMVESAVSLLDEMTKEGIRPNVVTYNSIIDAFGRSAIAECAVDDDRDLGMQKGSSNLNTILTKGNKDGEESGRTDNQIIKIFGQLAAEKAGQAKKENRCRQEMLCILGVFEKMHELKIKPNVVTFSAILNACSRCNSFEDASMLLEELRLFDNQVYGVAHGLLMGYRDNVWVQALSLFDEVKLMDSSTASAFYNALTDMLWHFGQKRGAQLVVLEGKRRQVWENVWTESCLDLHLMSSGAARAMVHAWLLNIRSIVFEGHELPKLLSILTGWGKHSKVVGDGALRRAIEALLTGMGAPFWVAKCNLGRFISTGSMVACLVKRIWHTKGACSS</sequence>
<proteinExistence type="predicted"/>
<keyword evidence="2" id="KW-1185">Reference proteome</keyword>